<gene>
    <name evidence="1" type="ORF">chiPu_0017443</name>
</gene>
<name>A0A401RG67_CHIPU</name>
<proteinExistence type="predicted"/>
<keyword evidence="2" id="KW-1185">Reference proteome</keyword>
<sequence length="66" mass="7348">MSPFSVTSRCACADRKGQRLHLPGCLARCACAVPQCRPEASPQLLPDLVNFRGNFCFFSDMVQNER</sequence>
<organism evidence="1 2">
    <name type="scientific">Chiloscyllium punctatum</name>
    <name type="common">Brownbanded bambooshark</name>
    <name type="synonym">Hemiscyllium punctatum</name>
    <dbReference type="NCBI Taxonomy" id="137246"/>
    <lineage>
        <taxon>Eukaryota</taxon>
        <taxon>Metazoa</taxon>
        <taxon>Chordata</taxon>
        <taxon>Craniata</taxon>
        <taxon>Vertebrata</taxon>
        <taxon>Chondrichthyes</taxon>
        <taxon>Elasmobranchii</taxon>
        <taxon>Galeomorphii</taxon>
        <taxon>Galeoidea</taxon>
        <taxon>Orectolobiformes</taxon>
        <taxon>Hemiscylliidae</taxon>
        <taxon>Chiloscyllium</taxon>
    </lineage>
</organism>
<protein>
    <submittedName>
        <fullName evidence="1">Uncharacterized protein</fullName>
    </submittedName>
</protein>
<evidence type="ECO:0000313" key="2">
    <source>
        <dbReference type="Proteomes" id="UP000287033"/>
    </source>
</evidence>
<evidence type="ECO:0000313" key="1">
    <source>
        <dbReference type="EMBL" id="GCC17086.1"/>
    </source>
</evidence>
<accession>A0A401RG67</accession>
<dbReference type="AlphaFoldDB" id="A0A401RG67"/>
<dbReference type="Proteomes" id="UP000287033">
    <property type="component" value="Unassembled WGS sequence"/>
</dbReference>
<dbReference type="EMBL" id="BEZZ01001287">
    <property type="protein sequence ID" value="GCC17086.1"/>
    <property type="molecule type" value="Genomic_DNA"/>
</dbReference>
<comment type="caution">
    <text evidence="1">The sequence shown here is derived from an EMBL/GenBank/DDBJ whole genome shotgun (WGS) entry which is preliminary data.</text>
</comment>
<reference evidence="1 2" key="1">
    <citation type="journal article" date="2018" name="Nat. Ecol. Evol.">
        <title>Shark genomes provide insights into elasmobranch evolution and the origin of vertebrates.</title>
        <authorList>
            <person name="Hara Y"/>
            <person name="Yamaguchi K"/>
            <person name="Onimaru K"/>
            <person name="Kadota M"/>
            <person name="Koyanagi M"/>
            <person name="Keeley SD"/>
            <person name="Tatsumi K"/>
            <person name="Tanaka K"/>
            <person name="Motone F"/>
            <person name="Kageyama Y"/>
            <person name="Nozu R"/>
            <person name="Adachi N"/>
            <person name="Nishimura O"/>
            <person name="Nakagawa R"/>
            <person name="Tanegashima C"/>
            <person name="Kiyatake I"/>
            <person name="Matsumoto R"/>
            <person name="Murakumo K"/>
            <person name="Nishida K"/>
            <person name="Terakita A"/>
            <person name="Kuratani S"/>
            <person name="Sato K"/>
            <person name="Hyodo S Kuraku.S."/>
        </authorList>
    </citation>
    <scope>NUCLEOTIDE SEQUENCE [LARGE SCALE GENOMIC DNA]</scope>
</reference>